<dbReference type="AlphaFoldDB" id="A0AAD5LI12"/>
<feature type="transmembrane region" description="Helical" evidence="10">
    <location>
        <begin position="280"/>
        <end position="300"/>
    </location>
</feature>
<feature type="region of interest" description="Disordered" evidence="9">
    <location>
        <begin position="1"/>
        <end position="37"/>
    </location>
</feature>
<dbReference type="GO" id="GO:0010960">
    <property type="term" value="P:magnesium ion homeostasis"/>
    <property type="evidence" value="ECO:0007669"/>
    <property type="project" value="InterPro"/>
</dbReference>
<dbReference type="PROSITE" id="PS00018">
    <property type="entry name" value="EF_HAND_1"/>
    <property type="match status" value="1"/>
</dbReference>
<keyword evidence="14" id="KW-1185">Reference proteome</keyword>
<dbReference type="Pfam" id="PF03357">
    <property type="entry name" value="Snf7"/>
    <property type="match status" value="1"/>
</dbReference>
<name>A0AAD5LI12_PYTIN</name>
<evidence type="ECO:0000256" key="4">
    <source>
        <dbReference type="ARBA" id="ARBA00022989"/>
    </source>
</evidence>
<dbReference type="InterPro" id="IPR018247">
    <property type="entry name" value="EF_Hand_1_Ca_BS"/>
</dbReference>
<evidence type="ECO:0000313" key="13">
    <source>
        <dbReference type="EMBL" id="KAJ0398826.1"/>
    </source>
</evidence>
<dbReference type="GO" id="GO:0030026">
    <property type="term" value="P:intracellular manganese ion homeostasis"/>
    <property type="evidence" value="ECO:0007669"/>
    <property type="project" value="TreeGrafter"/>
</dbReference>
<evidence type="ECO:0000256" key="6">
    <source>
        <dbReference type="PROSITE-ProRule" id="PRU00703"/>
    </source>
</evidence>
<comment type="caution">
    <text evidence="13">The sequence shown here is derived from an EMBL/GenBank/DDBJ whole genome shotgun (WGS) entry which is preliminary data.</text>
</comment>
<dbReference type="InterPro" id="IPR005024">
    <property type="entry name" value="Snf7_fam"/>
</dbReference>
<dbReference type="GO" id="GO:0005737">
    <property type="term" value="C:cytoplasm"/>
    <property type="evidence" value="ECO:0007669"/>
    <property type="project" value="TreeGrafter"/>
</dbReference>
<dbReference type="InterPro" id="IPR045095">
    <property type="entry name" value="ACDP"/>
</dbReference>
<comment type="subcellular location">
    <subcellularLocation>
        <location evidence="1">Membrane</location>
        <topology evidence="1">Multi-pass membrane protein</topology>
    </subcellularLocation>
</comment>
<evidence type="ECO:0000259" key="11">
    <source>
        <dbReference type="PROSITE" id="PS51371"/>
    </source>
</evidence>
<accession>A0AAD5LI12</accession>
<keyword evidence="8" id="KW-0175">Coiled coil</keyword>
<evidence type="ECO:0000256" key="8">
    <source>
        <dbReference type="SAM" id="Coils"/>
    </source>
</evidence>
<dbReference type="Pfam" id="PF01595">
    <property type="entry name" value="CNNM"/>
    <property type="match status" value="1"/>
</dbReference>
<feature type="coiled-coil region" evidence="8">
    <location>
        <begin position="38"/>
        <end position="65"/>
    </location>
</feature>
<sequence length="761" mass="86571">MGGVFSSKSKQKDRAPSVSSQEPTNSKRAQARAQVTSKDKAILELKNARDRLKKYQTRLDIEAQQLQDSAKQLLQADKRDRAKLALKVKKFKEQQIKQADSHLLTVLEMLDTVEWESQQLKVFEGLKAGNSVLDAIHKEMSVEAVQNLMLETEEAQETERPGEFWLYLSICVALITTAGLMAGLTMGLLSLDMLNMRILQMEGSADEKRWASRVLPILSKHHFLLVTLMLVNAGANEALPIFLSRLVPESVSIILSVTCVLLFGEILPSAVFTGPSQLRIAATLTPIVRVLMAVVSPIAYPIAKLLDWFLGDDHDVVKYKRKELKALVALQRETDALRRHNAAFGTRLHVDEVTIIHGALDLSAKTVQQVMIPIEKVYMLEFDTKLDDNMMAEILASGHSRIPIYRKHRSNIVGLLLVKRLIVVDPEDERPIGDLVLRKPIVVTPDESCYHILNEFQKGRSHIALVTPHAKQVMQCWCKNEDIPVNVAFVGIVTIEDVIEELIQEEIEDESDIQDWKARATPFGTGPSLFSYFHYLLNRHKVKSPTLEDVWAEYLDVNRNGILDENEVLTVASLAHGDFPPDSYVEEVRSCLRPPKKEKVMEKSTAQGTVLVTETLSPHITIEHLRACQEITSKVLTHVRREKQFELMPEDEVTFHMLSDQYRQILHELFLSIWPKRSQFELPYHLKNRYDHIDDYDAARERREQFGYIAGGITLLLVAIFWSDLRRIFGFQDIARARAESASQLSAELLRQEEEEDERAT</sequence>
<keyword evidence="4 7" id="KW-1133">Transmembrane helix</keyword>
<dbReference type="EMBL" id="JAKCXM010000203">
    <property type="protein sequence ID" value="KAJ0398826.1"/>
    <property type="molecule type" value="Genomic_DNA"/>
</dbReference>
<evidence type="ECO:0000256" key="9">
    <source>
        <dbReference type="SAM" id="MobiDB-lite"/>
    </source>
</evidence>
<dbReference type="FunFam" id="3.10.580.10:FF:000006">
    <property type="entry name" value="DUF21 and CBS domain protein"/>
    <property type="match status" value="1"/>
</dbReference>
<dbReference type="InterPro" id="IPR046342">
    <property type="entry name" value="CBS_dom_sf"/>
</dbReference>
<dbReference type="Proteomes" id="UP001209570">
    <property type="component" value="Unassembled WGS sequence"/>
</dbReference>
<evidence type="ECO:0000256" key="10">
    <source>
        <dbReference type="SAM" id="Phobius"/>
    </source>
</evidence>
<dbReference type="InterPro" id="IPR000644">
    <property type="entry name" value="CBS_dom"/>
</dbReference>
<protein>
    <submittedName>
        <fullName evidence="13">Uncharacterized protein</fullName>
    </submittedName>
</protein>
<dbReference type="InterPro" id="IPR002550">
    <property type="entry name" value="CNNM"/>
</dbReference>
<evidence type="ECO:0000256" key="3">
    <source>
        <dbReference type="ARBA" id="ARBA00022737"/>
    </source>
</evidence>
<feature type="transmembrane region" description="Helical" evidence="10">
    <location>
        <begin position="706"/>
        <end position="725"/>
    </location>
</feature>
<organism evidence="13 14">
    <name type="scientific">Pythium insidiosum</name>
    <name type="common">Pythiosis disease agent</name>
    <dbReference type="NCBI Taxonomy" id="114742"/>
    <lineage>
        <taxon>Eukaryota</taxon>
        <taxon>Sar</taxon>
        <taxon>Stramenopiles</taxon>
        <taxon>Oomycota</taxon>
        <taxon>Peronosporomycetes</taxon>
        <taxon>Pythiales</taxon>
        <taxon>Pythiaceae</taxon>
        <taxon>Pythium</taxon>
    </lineage>
</organism>
<gene>
    <name evidence="13" type="ORF">P43SY_004957</name>
</gene>
<feature type="domain" description="CBS" evidence="11">
    <location>
        <begin position="436"/>
        <end position="510"/>
    </location>
</feature>
<keyword evidence="3" id="KW-0677">Repeat</keyword>
<dbReference type="PANTHER" id="PTHR12064:SF97">
    <property type="entry name" value="METAL TRANSPORTER CNNM-5"/>
    <property type="match status" value="1"/>
</dbReference>
<evidence type="ECO:0000256" key="5">
    <source>
        <dbReference type="ARBA" id="ARBA00023136"/>
    </source>
</evidence>
<dbReference type="InterPro" id="IPR044751">
    <property type="entry name" value="Ion_transp-like_CBS"/>
</dbReference>
<dbReference type="GO" id="GO:0007034">
    <property type="term" value="P:vacuolar transport"/>
    <property type="evidence" value="ECO:0007669"/>
    <property type="project" value="InterPro"/>
</dbReference>
<keyword evidence="6" id="KW-0129">CBS domain</keyword>
<dbReference type="PROSITE" id="PS51846">
    <property type="entry name" value="CNNM"/>
    <property type="match status" value="1"/>
</dbReference>
<evidence type="ECO:0000256" key="2">
    <source>
        <dbReference type="ARBA" id="ARBA00022692"/>
    </source>
</evidence>
<evidence type="ECO:0000259" key="12">
    <source>
        <dbReference type="PROSITE" id="PS51846"/>
    </source>
</evidence>
<dbReference type="GO" id="GO:0016020">
    <property type="term" value="C:membrane"/>
    <property type="evidence" value="ECO:0007669"/>
    <property type="project" value="UniProtKB-SubCell"/>
</dbReference>
<dbReference type="SUPFAM" id="SSF54631">
    <property type="entry name" value="CBS-domain pair"/>
    <property type="match status" value="1"/>
</dbReference>
<keyword evidence="5 7" id="KW-0472">Membrane</keyword>
<feature type="domain" description="CNNM transmembrane" evidence="12">
    <location>
        <begin position="160"/>
        <end position="341"/>
    </location>
</feature>
<evidence type="ECO:0000256" key="7">
    <source>
        <dbReference type="PROSITE-ProRule" id="PRU01193"/>
    </source>
</evidence>
<reference evidence="13" key="1">
    <citation type="submission" date="2021-12" db="EMBL/GenBank/DDBJ databases">
        <title>Prjna785345.</title>
        <authorList>
            <person name="Rujirawat T."/>
            <person name="Krajaejun T."/>
        </authorList>
    </citation>
    <scope>NUCLEOTIDE SEQUENCE</scope>
    <source>
        <strain evidence="13">Pi057C3</strain>
    </source>
</reference>
<dbReference type="CDD" id="cd04590">
    <property type="entry name" value="CBS_pair_CorC_HlyC_assoc"/>
    <property type="match status" value="1"/>
</dbReference>
<feature type="transmembrane region" description="Helical" evidence="10">
    <location>
        <begin position="251"/>
        <end position="273"/>
    </location>
</feature>
<evidence type="ECO:0000313" key="14">
    <source>
        <dbReference type="Proteomes" id="UP001209570"/>
    </source>
</evidence>
<dbReference type="Gene3D" id="3.10.580.10">
    <property type="entry name" value="CBS-domain"/>
    <property type="match status" value="1"/>
</dbReference>
<feature type="transmembrane region" description="Helical" evidence="10">
    <location>
        <begin position="164"/>
        <end position="189"/>
    </location>
</feature>
<dbReference type="PROSITE" id="PS51371">
    <property type="entry name" value="CBS"/>
    <property type="match status" value="1"/>
</dbReference>
<evidence type="ECO:0000256" key="1">
    <source>
        <dbReference type="ARBA" id="ARBA00004141"/>
    </source>
</evidence>
<feature type="compositionally biased region" description="Polar residues" evidence="9">
    <location>
        <begin position="17"/>
        <end position="36"/>
    </location>
</feature>
<proteinExistence type="predicted"/>
<keyword evidence="2 7" id="KW-0812">Transmembrane</keyword>
<dbReference type="PANTHER" id="PTHR12064">
    <property type="entry name" value="METAL TRANSPORTER CNNM"/>
    <property type="match status" value="1"/>
</dbReference>